<dbReference type="GO" id="GO:0038023">
    <property type="term" value="F:signaling receptor activity"/>
    <property type="evidence" value="ECO:0007669"/>
    <property type="project" value="TreeGrafter"/>
</dbReference>
<keyword evidence="5 7" id="KW-0472">Membrane</keyword>
<evidence type="ECO:0000256" key="1">
    <source>
        <dbReference type="ARBA" id="ARBA00004141"/>
    </source>
</evidence>
<reference evidence="8 9" key="1">
    <citation type="journal article" date="2007" name="Proc. Natl. Acad. Sci. U.S.A.">
        <title>Independent sorting-out of thousands of duplicated gene pairs in two yeast species descended from a whole-genome duplication.</title>
        <authorList>
            <person name="Scannell D.R."/>
            <person name="Frank A.C."/>
            <person name="Conant G.C."/>
            <person name="Byrne K.P."/>
            <person name="Woolfit M."/>
            <person name="Wolfe K.H."/>
        </authorList>
    </citation>
    <scope>NUCLEOTIDE SEQUENCE [LARGE SCALE GENOMIC DNA]</scope>
    <source>
        <strain evidence="9">ATCC 22028 / DSM 70294 / BCRC 21397 / CBS 2163 / NBRC 10782 / NRRL Y-8283 / UCD 57-17</strain>
    </source>
</reference>
<comment type="subcellular location">
    <subcellularLocation>
        <location evidence="1">Membrane</location>
        <topology evidence="1">Multi-pass membrane protein</topology>
    </subcellularLocation>
</comment>
<dbReference type="GeneID" id="5546704"/>
<evidence type="ECO:0000256" key="7">
    <source>
        <dbReference type="SAM" id="Phobius"/>
    </source>
</evidence>
<accession>A7TGW5</accession>
<keyword evidence="9" id="KW-1185">Reference proteome</keyword>
<dbReference type="Proteomes" id="UP000000267">
    <property type="component" value="Unassembled WGS sequence"/>
</dbReference>
<dbReference type="eggNOG" id="KOG0748">
    <property type="taxonomic scope" value="Eukaryota"/>
</dbReference>
<feature type="transmembrane region" description="Helical" evidence="7">
    <location>
        <begin position="286"/>
        <end position="309"/>
    </location>
</feature>
<feature type="transmembrane region" description="Helical" evidence="7">
    <location>
        <begin position="122"/>
        <end position="142"/>
    </location>
</feature>
<protein>
    <submittedName>
        <fullName evidence="8">Uncharacterized protein</fullName>
    </submittedName>
</protein>
<evidence type="ECO:0000256" key="5">
    <source>
        <dbReference type="ARBA" id="ARBA00023136"/>
    </source>
</evidence>
<evidence type="ECO:0000256" key="4">
    <source>
        <dbReference type="ARBA" id="ARBA00022989"/>
    </source>
</evidence>
<feature type="transmembrane region" description="Helical" evidence="7">
    <location>
        <begin position="213"/>
        <end position="237"/>
    </location>
</feature>
<dbReference type="PANTHER" id="PTHR20855">
    <property type="entry name" value="ADIPOR/PROGESTIN RECEPTOR-RELATED"/>
    <property type="match status" value="1"/>
</dbReference>
<evidence type="ECO:0000313" key="9">
    <source>
        <dbReference type="Proteomes" id="UP000000267"/>
    </source>
</evidence>
<evidence type="ECO:0000256" key="6">
    <source>
        <dbReference type="PIRSR" id="PIRSR604254-1"/>
    </source>
</evidence>
<dbReference type="RefSeq" id="XP_001646275.1">
    <property type="nucleotide sequence ID" value="XM_001646225.1"/>
</dbReference>
<feature type="transmembrane region" description="Helical" evidence="7">
    <location>
        <begin position="249"/>
        <end position="266"/>
    </location>
</feature>
<dbReference type="STRING" id="436907.A7TGW5"/>
<organism evidence="9">
    <name type="scientific">Vanderwaltozyma polyspora (strain ATCC 22028 / DSM 70294 / BCRC 21397 / CBS 2163 / NBRC 10782 / NRRL Y-8283 / UCD 57-17)</name>
    <name type="common">Kluyveromyces polysporus</name>
    <dbReference type="NCBI Taxonomy" id="436907"/>
    <lineage>
        <taxon>Eukaryota</taxon>
        <taxon>Fungi</taxon>
        <taxon>Dikarya</taxon>
        <taxon>Ascomycota</taxon>
        <taxon>Saccharomycotina</taxon>
        <taxon>Saccharomycetes</taxon>
        <taxon>Saccharomycetales</taxon>
        <taxon>Saccharomycetaceae</taxon>
        <taxon>Vanderwaltozyma</taxon>
    </lineage>
</organism>
<dbReference type="GO" id="GO:0000122">
    <property type="term" value="P:negative regulation of transcription by RNA polymerase II"/>
    <property type="evidence" value="ECO:0007669"/>
    <property type="project" value="EnsemblFungi"/>
</dbReference>
<dbReference type="InParanoid" id="A7TGW5"/>
<proteinExistence type="inferred from homology"/>
<dbReference type="GO" id="GO:0009636">
    <property type="term" value="P:response to toxic substance"/>
    <property type="evidence" value="ECO:0007669"/>
    <property type="project" value="EnsemblFungi"/>
</dbReference>
<dbReference type="PANTHER" id="PTHR20855:SF52">
    <property type="entry name" value="ADIPONECTIN RECEPTOR PROTEIN"/>
    <property type="match status" value="1"/>
</dbReference>
<feature type="binding site" evidence="6">
    <location>
        <position position="284"/>
    </location>
    <ligand>
        <name>Zn(2+)</name>
        <dbReference type="ChEBI" id="CHEBI:29105"/>
    </ligand>
</feature>
<keyword evidence="4 7" id="KW-1133">Transmembrane helix</keyword>
<dbReference type="KEGG" id="vpo:Kpol_1032p9"/>
<evidence type="ECO:0000313" key="8">
    <source>
        <dbReference type="EMBL" id="EDO18417.1"/>
    </source>
</evidence>
<sequence length="318" mass="36305">MVSQNIRRRSITSTSSTVTTVQVEKDGAKSSYSYIKRGVQLVTWEHLPDWQKDNEHILSGYVKETNSIKACLHSLLFIHNESVNIFSHLVPAFCFMTTIIFDKYVVERYPTTTLKDYLMLDLFLFGAFTCLMMSSAFHCLKAHSPYVSSFGNKLDYLGIVVLIVSSMSSILYYGFYDNSFLYFTFSAITFTFGLSCAVVSLGERFRAREWRPYRAAMFVAFGLSALLPIFAGFLYYGVQETTIRVQLKWVVLEGVFYIFGALLYGVRFPERLKPGMFDIWGHSHQLFHILVVVAALCHLRGLLGSYTIVHTRLSSLTQ</sequence>
<evidence type="ECO:0000256" key="3">
    <source>
        <dbReference type="ARBA" id="ARBA00022692"/>
    </source>
</evidence>
<feature type="transmembrane region" description="Helical" evidence="7">
    <location>
        <begin position="154"/>
        <end position="174"/>
    </location>
</feature>
<gene>
    <name evidence="8" type="ORF">Kpol_1032p9</name>
</gene>
<dbReference type="Pfam" id="PF03006">
    <property type="entry name" value="HlyIII"/>
    <property type="match status" value="1"/>
</dbReference>
<dbReference type="OrthoDB" id="529367at2759"/>
<comment type="similarity">
    <text evidence="2">Belongs to the ADIPOR family.</text>
</comment>
<dbReference type="AlphaFoldDB" id="A7TGW5"/>
<feature type="transmembrane region" description="Helical" evidence="7">
    <location>
        <begin position="180"/>
        <end position="201"/>
    </location>
</feature>
<dbReference type="GO" id="GO:0005886">
    <property type="term" value="C:plasma membrane"/>
    <property type="evidence" value="ECO:0007669"/>
    <property type="project" value="EnsemblFungi"/>
</dbReference>
<dbReference type="FunCoup" id="A7TGW5">
    <property type="interactions" value="325"/>
</dbReference>
<dbReference type="GO" id="GO:0006882">
    <property type="term" value="P:intracellular zinc ion homeostasis"/>
    <property type="evidence" value="ECO:0007669"/>
    <property type="project" value="EnsemblFungi"/>
</dbReference>
<dbReference type="OMA" id="IGNACDY"/>
<dbReference type="GO" id="GO:0046872">
    <property type="term" value="F:metal ion binding"/>
    <property type="evidence" value="ECO:0007669"/>
    <property type="project" value="UniProtKB-KW"/>
</dbReference>
<dbReference type="HOGENOM" id="CLU_023075_2_0_1"/>
<evidence type="ECO:0000256" key="2">
    <source>
        <dbReference type="ARBA" id="ARBA00007018"/>
    </source>
</evidence>
<name>A7TGW5_VANPO</name>
<dbReference type="InterPro" id="IPR004254">
    <property type="entry name" value="AdipoR/HlyIII-related"/>
</dbReference>
<keyword evidence="3 7" id="KW-0812">Transmembrane</keyword>
<feature type="binding site" evidence="6">
    <location>
        <position position="138"/>
    </location>
    <ligand>
        <name>Zn(2+)</name>
        <dbReference type="ChEBI" id="CHEBI:29105"/>
    </ligand>
</feature>
<feature type="binding site" evidence="6">
    <location>
        <position position="288"/>
    </location>
    <ligand>
        <name>Zn(2+)</name>
        <dbReference type="ChEBI" id="CHEBI:29105"/>
    </ligand>
</feature>
<keyword evidence="6" id="KW-0479">Metal-binding</keyword>
<dbReference type="PhylomeDB" id="A7TGW5"/>
<keyword evidence="6" id="KW-0862">Zinc</keyword>
<dbReference type="EMBL" id="DS480389">
    <property type="protein sequence ID" value="EDO18417.1"/>
    <property type="molecule type" value="Genomic_DNA"/>
</dbReference>